<protein>
    <submittedName>
        <fullName evidence="1">Uncharacterized protein</fullName>
    </submittedName>
</protein>
<dbReference type="GO" id="GO:0003872">
    <property type="term" value="F:6-phosphofructokinase activity"/>
    <property type="evidence" value="ECO:0007669"/>
    <property type="project" value="InterPro"/>
</dbReference>
<dbReference type="Gene3D" id="3.40.50.450">
    <property type="match status" value="1"/>
</dbReference>
<dbReference type="InterPro" id="IPR035966">
    <property type="entry name" value="PKF_sf"/>
</dbReference>
<gene>
    <name evidence="1" type="ORF">S01H1_48855</name>
</gene>
<sequence length="117" mass="12654">ARFDKAGTIQRSFALAQSEVDVAEAKMVGAAAVQRACEGVTDKMITLERVSQDPYRCQTGLASLEDVANAERPVPDEFISPEGNDVTSAFIDYARPLIGGPLPPYARLKLHPVPKKL</sequence>
<evidence type="ECO:0000313" key="1">
    <source>
        <dbReference type="EMBL" id="GAG17589.1"/>
    </source>
</evidence>
<dbReference type="AlphaFoldDB" id="X0VH12"/>
<comment type="caution">
    <text evidence="1">The sequence shown here is derived from an EMBL/GenBank/DDBJ whole genome shotgun (WGS) entry which is preliminary data.</text>
</comment>
<dbReference type="EMBL" id="BARS01031389">
    <property type="protein sequence ID" value="GAG17589.1"/>
    <property type="molecule type" value="Genomic_DNA"/>
</dbReference>
<organism evidence="1">
    <name type="scientific">marine sediment metagenome</name>
    <dbReference type="NCBI Taxonomy" id="412755"/>
    <lineage>
        <taxon>unclassified sequences</taxon>
        <taxon>metagenomes</taxon>
        <taxon>ecological metagenomes</taxon>
    </lineage>
</organism>
<reference evidence="1" key="1">
    <citation type="journal article" date="2014" name="Front. Microbiol.">
        <title>High frequency of phylogenetically diverse reductive dehalogenase-homologous genes in deep subseafloor sedimentary metagenomes.</title>
        <authorList>
            <person name="Kawai M."/>
            <person name="Futagami T."/>
            <person name="Toyoda A."/>
            <person name="Takaki Y."/>
            <person name="Nishi S."/>
            <person name="Hori S."/>
            <person name="Arai W."/>
            <person name="Tsubouchi T."/>
            <person name="Morono Y."/>
            <person name="Uchiyama I."/>
            <person name="Ito T."/>
            <person name="Fujiyama A."/>
            <person name="Inagaki F."/>
            <person name="Takami H."/>
        </authorList>
    </citation>
    <scope>NUCLEOTIDE SEQUENCE</scope>
    <source>
        <strain evidence="1">Expedition CK06-06</strain>
    </source>
</reference>
<name>X0VH12_9ZZZZ</name>
<dbReference type="SUPFAM" id="SSF53784">
    <property type="entry name" value="Phosphofructokinase"/>
    <property type="match status" value="1"/>
</dbReference>
<feature type="non-terminal residue" evidence="1">
    <location>
        <position position="1"/>
    </location>
</feature>
<accession>X0VH12</accession>
<proteinExistence type="predicted"/>